<organism evidence="3 4">
    <name type="scientific">Eumeta variegata</name>
    <name type="common">Bagworm moth</name>
    <name type="synonym">Eumeta japonica</name>
    <dbReference type="NCBI Taxonomy" id="151549"/>
    <lineage>
        <taxon>Eukaryota</taxon>
        <taxon>Metazoa</taxon>
        <taxon>Ecdysozoa</taxon>
        <taxon>Arthropoda</taxon>
        <taxon>Hexapoda</taxon>
        <taxon>Insecta</taxon>
        <taxon>Pterygota</taxon>
        <taxon>Neoptera</taxon>
        <taxon>Endopterygota</taxon>
        <taxon>Lepidoptera</taxon>
        <taxon>Glossata</taxon>
        <taxon>Ditrysia</taxon>
        <taxon>Tineoidea</taxon>
        <taxon>Psychidae</taxon>
        <taxon>Oiketicinae</taxon>
        <taxon>Eumeta</taxon>
    </lineage>
</organism>
<dbReference type="AlphaFoldDB" id="A0A4C2AAT4"/>
<sequence length="77" mass="8754">MTHFAMIFLFANLCPRTCLHFVFRVSAPVGLAHCLPDCPQAAAQTSSRSRRRGGRGRPHDDDASEEDEYLIKQAWHR</sequence>
<reference evidence="3 4" key="1">
    <citation type="journal article" date="2019" name="Commun. Biol.">
        <title>The bagworm genome reveals a unique fibroin gene that provides high tensile strength.</title>
        <authorList>
            <person name="Kono N."/>
            <person name="Nakamura H."/>
            <person name="Ohtoshi R."/>
            <person name="Tomita M."/>
            <person name="Numata K."/>
            <person name="Arakawa K."/>
        </authorList>
    </citation>
    <scope>NUCLEOTIDE SEQUENCE [LARGE SCALE GENOMIC DNA]</scope>
</reference>
<protein>
    <recommendedName>
        <fullName evidence="5">Secreted protein</fullName>
    </recommendedName>
</protein>
<feature type="region of interest" description="Disordered" evidence="1">
    <location>
        <begin position="42"/>
        <end position="77"/>
    </location>
</feature>
<feature type="chain" id="PRO_5020039960" description="Secreted protein" evidence="2">
    <location>
        <begin position="21"/>
        <end position="77"/>
    </location>
</feature>
<evidence type="ECO:0008006" key="5">
    <source>
        <dbReference type="Google" id="ProtNLM"/>
    </source>
</evidence>
<evidence type="ECO:0000256" key="2">
    <source>
        <dbReference type="SAM" id="SignalP"/>
    </source>
</evidence>
<feature type="signal peptide" evidence="2">
    <location>
        <begin position="1"/>
        <end position="20"/>
    </location>
</feature>
<dbReference type="EMBL" id="BGZK01002789">
    <property type="protein sequence ID" value="GBP96493.1"/>
    <property type="molecule type" value="Genomic_DNA"/>
</dbReference>
<gene>
    <name evidence="3" type="ORF">EVAR_100605_1</name>
</gene>
<accession>A0A4C2AAT4</accession>
<dbReference type="Proteomes" id="UP000299102">
    <property type="component" value="Unassembled WGS sequence"/>
</dbReference>
<evidence type="ECO:0000313" key="4">
    <source>
        <dbReference type="Proteomes" id="UP000299102"/>
    </source>
</evidence>
<keyword evidence="4" id="KW-1185">Reference proteome</keyword>
<keyword evidence="2" id="KW-0732">Signal</keyword>
<name>A0A4C2AAT4_EUMVA</name>
<evidence type="ECO:0000256" key="1">
    <source>
        <dbReference type="SAM" id="MobiDB-lite"/>
    </source>
</evidence>
<comment type="caution">
    <text evidence="3">The sequence shown here is derived from an EMBL/GenBank/DDBJ whole genome shotgun (WGS) entry which is preliminary data.</text>
</comment>
<proteinExistence type="predicted"/>
<evidence type="ECO:0000313" key="3">
    <source>
        <dbReference type="EMBL" id="GBP96493.1"/>
    </source>
</evidence>